<dbReference type="EC" id="3.1.3.3" evidence="1"/>
<dbReference type="CDD" id="cd07067">
    <property type="entry name" value="HP_PGM_like"/>
    <property type="match status" value="1"/>
</dbReference>
<dbReference type="InterPro" id="IPR029033">
    <property type="entry name" value="His_PPase_superfam"/>
</dbReference>
<dbReference type="InterPro" id="IPR013078">
    <property type="entry name" value="His_Pase_superF_clade-1"/>
</dbReference>
<keyword evidence="1" id="KW-0378">Hydrolase</keyword>
<gene>
    <name evidence="1" type="primary">pspA_2</name>
    <name evidence="1" type="ORF">CROST_038530</name>
</gene>
<evidence type="ECO:0000313" key="1">
    <source>
        <dbReference type="EMBL" id="URZ13103.1"/>
    </source>
</evidence>
<dbReference type="SMART" id="SM00855">
    <property type="entry name" value="PGAM"/>
    <property type="match status" value="1"/>
</dbReference>
<dbReference type="Gene3D" id="3.40.50.1240">
    <property type="entry name" value="Phosphoglycerate mutase-like"/>
    <property type="match status" value="1"/>
</dbReference>
<name>A0A1S8L7U7_9CLOT</name>
<dbReference type="PANTHER" id="PTHR48100">
    <property type="entry name" value="BROAD-SPECIFICITY PHOSPHATASE YOR283W-RELATED"/>
    <property type="match status" value="1"/>
</dbReference>
<keyword evidence="2" id="KW-1185">Reference proteome</keyword>
<dbReference type="Proteomes" id="UP000190951">
    <property type="component" value="Chromosome"/>
</dbReference>
<dbReference type="STRING" id="84029.CROST_18310"/>
<dbReference type="InterPro" id="IPR001345">
    <property type="entry name" value="PG/BPGM_mutase_AS"/>
</dbReference>
<evidence type="ECO:0000313" key="2">
    <source>
        <dbReference type="Proteomes" id="UP000190951"/>
    </source>
</evidence>
<protein>
    <submittedName>
        <fullName evidence="1">Phosphoserine phosphatase 1</fullName>
        <ecNumber evidence="1">3.1.3.3</ecNumber>
    </submittedName>
</protein>
<dbReference type="Pfam" id="PF00300">
    <property type="entry name" value="His_Phos_1"/>
    <property type="match status" value="1"/>
</dbReference>
<dbReference type="SUPFAM" id="SSF53254">
    <property type="entry name" value="Phosphoglycerate mutase-like"/>
    <property type="match status" value="1"/>
</dbReference>
<dbReference type="InterPro" id="IPR050275">
    <property type="entry name" value="PGM_Phosphatase"/>
</dbReference>
<dbReference type="KEGG" id="crw:CROST_038530"/>
<dbReference type="AlphaFoldDB" id="A0A1S8L7U7"/>
<proteinExistence type="predicted"/>
<dbReference type="GO" id="GO:0016791">
    <property type="term" value="F:phosphatase activity"/>
    <property type="evidence" value="ECO:0007669"/>
    <property type="project" value="TreeGrafter"/>
</dbReference>
<dbReference type="EMBL" id="CP096983">
    <property type="protein sequence ID" value="URZ13103.1"/>
    <property type="molecule type" value="Genomic_DNA"/>
</dbReference>
<accession>A0A1S8L7U7</accession>
<reference evidence="1 2" key="1">
    <citation type="submission" date="2022-04" db="EMBL/GenBank/DDBJ databases">
        <title>Genome sequence of C. roseum typestrain.</title>
        <authorList>
            <person name="Poehlein A."/>
            <person name="Schoch T."/>
            <person name="Duerre P."/>
            <person name="Daniel R."/>
        </authorList>
    </citation>
    <scope>NUCLEOTIDE SEQUENCE [LARGE SCALE GENOMIC DNA]</scope>
    <source>
        <strain evidence="1 2">DSM 7320</strain>
    </source>
</reference>
<dbReference type="RefSeq" id="WP_077832178.1">
    <property type="nucleotide sequence ID" value="NZ_CP096983.1"/>
</dbReference>
<dbReference type="PROSITE" id="PS00175">
    <property type="entry name" value="PG_MUTASE"/>
    <property type="match status" value="1"/>
</dbReference>
<organism evidence="1 2">
    <name type="scientific">Clostridium felsineum</name>
    <dbReference type="NCBI Taxonomy" id="36839"/>
    <lineage>
        <taxon>Bacteria</taxon>
        <taxon>Bacillati</taxon>
        <taxon>Bacillota</taxon>
        <taxon>Clostridia</taxon>
        <taxon>Eubacteriales</taxon>
        <taxon>Clostridiaceae</taxon>
        <taxon>Clostridium</taxon>
    </lineage>
</organism>
<sequence length="218" mass="24890">MKTTVLLVRHGETEWNVQGRFQGCHDINLTNNGIRQAEKVSKRLEGKFDCVYASPLKRAFDTASLIAETKGIKPVVEEDLREINFGLWEGLTMKDIELEFPKEFNIWRNDAEEGPLCGGDLSIKRASLRAKEAVLKIVRENKGKSIVMVAHGGIIKAVLIALFNWDMLMYHRILLGNTSICKLEFNDDMPRIVTLNDVSHLPEEYREKDPMHIKKEVV</sequence>